<sequence length="70" mass="8249">MRAKDTKNKSCKNDFIILLALLPVNIINLMRVFEDYDNRLNLKTIIIVASALLYILACIYTYVKWKKQKK</sequence>
<dbReference type="RefSeq" id="WP_185165508.1">
    <property type="nucleotide sequence ID" value="NZ_JACKWY010000015.1"/>
</dbReference>
<evidence type="ECO:0000256" key="1">
    <source>
        <dbReference type="SAM" id="Phobius"/>
    </source>
</evidence>
<feature type="transmembrane region" description="Helical" evidence="1">
    <location>
        <begin position="45"/>
        <end position="63"/>
    </location>
</feature>
<reference evidence="2 3" key="1">
    <citation type="submission" date="2020-08" db="EMBL/GenBank/DDBJ databases">
        <title>Clostridia isolated from Swiss meat.</title>
        <authorList>
            <person name="Wambui J."/>
            <person name="Stevens M.J.A."/>
            <person name="Stephan R."/>
        </authorList>
    </citation>
    <scope>NUCLEOTIDE SEQUENCE [LARGE SCALE GENOMIC DNA]</scope>
    <source>
        <strain evidence="2 3">CM001</strain>
    </source>
</reference>
<evidence type="ECO:0000313" key="2">
    <source>
        <dbReference type="EMBL" id="MBB6716486.1"/>
    </source>
</evidence>
<protein>
    <submittedName>
        <fullName evidence="2">Uncharacterized protein</fullName>
    </submittedName>
</protein>
<proteinExistence type="predicted"/>
<accession>A0A7X0SJ90</accession>
<keyword evidence="1" id="KW-1133">Transmembrane helix</keyword>
<gene>
    <name evidence="2" type="ORF">H7E68_17470</name>
</gene>
<dbReference type="Proteomes" id="UP000585258">
    <property type="component" value="Unassembled WGS sequence"/>
</dbReference>
<keyword evidence="1" id="KW-0472">Membrane</keyword>
<evidence type="ECO:0000313" key="3">
    <source>
        <dbReference type="Proteomes" id="UP000585258"/>
    </source>
</evidence>
<dbReference type="EMBL" id="JACKWY010000015">
    <property type="protein sequence ID" value="MBB6716486.1"/>
    <property type="molecule type" value="Genomic_DNA"/>
</dbReference>
<name>A0A7X0SJ90_9CLOT</name>
<organism evidence="2 3">
    <name type="scientific">Clostridium gasigenes</name>
    <dbReference type="NCBI Taxonomy" id="94869"/>
    <lineage>
        <taxon>Bacteria</taxon>
        <taxon>Bacillati</taxon>
        <taxon>Bacillota</taxon>
        <taxon>Clostridia</taxon>
        <taxon>Eubacteriales</taxon>
        <taxon>Clostridiaceae</taxon>
        <taxon>Clostridium</taxon>
    </lineage>
</organism>
<comment type="caution">
    <text evidence="2">The sequence shown here is derived from an EMBL/GenBank/DDBJ whole genome shotgun (WGS) entry which is preliminary data.</text>
</comment>
<feature type="transmembrane region" description="Helical" evidence="1">
    <location>
        <begin position="15"/>
        <end position="33"/>
    </location>
</feature>
<keyword evidence="1" id="KW-0812">Transmembrane</keyword>
<dbReference type="AlphaFoldDB" id="A0A7X0SJ90"/>